<keyword evidence="1" id="KW-0472">Membrane</keyword>
<feature type="transmembrane region" description="Helical" evidence="1">
    <location>
        <begin position="90"/>
        <end position="113"/>
    </location>
</feature>
<dbReference type="EMBL" id="CP041663">
    <property type="protein sequence ID" value="QDY88642.1"/>
    <property type="molecule type" value="Genomic_DNA"/>
</dbReference>
<sequence length="145" mass="17005">MRKDIIVRFWTLFFILLIFVFLVIPYLNYSTTQNNLGDRIIEYNFAFNFSNKSFGQFLLNIFSILEIKYIFYVCLLLIFNVKKLKTKLKISLLIIFIFIFLGTLTIGILQVLFSSYALNTILMIVFSAIIFISVCLYALIKTTMV</sequence>
<name>A0A5B8JC51_9MOLU</name>
<keyword evidence="1" id="KW-1133">Transmembrane helix</keyword>
<reference evidence="3" key="1">
    <citation type="submission" date="2019-07" db="EMBL/GenBank/DDBJ databases">
        <title>Complete genome sequences of three Mycoplasma sp. 1220 strains.</title>
        <authorList>
            <person name="Grozner D."/>
            <person name="Forro B."/>
            <person name="Kovacs A.B."/>
            <person name="Marton S."/>
            <person name="Banyai K."/>
            <person name="Kreizinger Z."/>
            <person name="Sulyok K.M."/>
            <person name="Gyuranecz M."/>
        </authorList>
    </citation>
    <scope>NUCLEOTIDE SEQUENCE [LARGE SCALE GENOMIC DNA]</scope>
    <source>
        <strain evidence="3">MYCAV93</strain>
    </source>
</reference>
<feature type="transmembrane region" description="Helical" evidence="1">
    <location>
        <begin position="119"/>
        <end position="140"/>
    </location>
</feature>
<evidence type="ECO:0000313" key="3">
    <source>
        <dbReference type="Proteomes" id="UP000317512"/>
    </source>
</evidence>
<feature type="transmembrane region" description="Helical" evidence="1">
    <location>
        <begin position="7"/>
        <end position="27"/>
    </location>
</feature>
<proteinExistence type="predicted"/>
<evidence type="ECO:0000313" key="2">
    <source>
        <dbReference type="EMBL" id="QDY88642.1"/>
    </source>
</evidence>
<accession>A0A5B8JC51</accession>
<gene>
    <name evidence="2" type="ORF">FOY43_03190</name>
</gene>
<feature type="transmembrane region" description="Helical" evidence="1">
    <location>
        <begin position="57"/>
        <end position="78"/>
    </location>
</feature>
<keyword evidence="1" id="KW-0812">Transmembrane</keyword>
<evidence type="ECO:0000256" key="1">
    <source>
        <dbReference type="SAM" id="Phobius"/>
    </source>
</evidence>
<dbReference type="RefSeq" id="WP_146309095.1">
    <property type="nucleotide sequence ID" value="NZ_CP041663.1"/>
</dbReference>
<protein>
    <submittedName>
        <fullName evidence="2">Uncharacterized protein</fullName>
    </submittedName>
</protein>
<dbReference type="AlphaFoldDB" id="A0A5B8JC51"/>
<dbReference type="Proteomes" id="UP000317512">
    <property type="component" value="Chromosome"/>
</dbReference>
<organism evidence="2 3">
    <name type="scientific">Mycoplasma anserisalpingitidis</name>
    <dbReference type="NCBI Taxonomy" id="519450"/>
    <lineage>
        <taxon>Bacteria</taxon>
        <taxon>Bacillati</taxon>
        <taxon>Mycoplasmatota</taxon>
        <taxon>Mollicutes</taxon>
        <taxon>Mycoplasmataceae</taxon>
        <taxon>Mycoplasma</taxon>
    </lineage>
</organism>